<dbReference type="Proteomes" id="UP000236738">
    <property type="component" value="Unassembled WGS sequence"/>
</dbReference>
<gene>
    <name evidence="2" type="ORF">SAMN05421847_0117</name>
</gene>
<keyword evidence="1" id="KW-0812">Transmembrane</keyword>
<dbReference type="AlphaFoldDB" id="A0A1H5SGC5"/>
<name>A0A1H5SGC5_9FLAO</name>
<evidence type="ECO:0000313" key="3">
    <source>
        <dbReference type="Proteomes" id="UP000236738"/>
    </source>
</evidence>
<reference evidence="3" key="1">
    <citation type="submission" date="2016-10" db="EMBL/GenBank/DDBJ databases">
        <authorList>
            <person name="Varghese N."/>
            <person name="Submissions S."/>
        </authorList>
    </citation>
    <scope>NUCLEOTIDE SEQUENCE [LARGE SCALE GENOMIC DNA]</scope>
    <source>
        <strain evidence="3">DSM 21580</strain>
    </source>
</reference>
<accession>A0A1H5SGC5</accession>
<keyword evidence="1" id="KW-1133">Transmembrane helix</keyword>
<proteinExistence type="predicted"/>
<evidence type="ECO:0008006" key="4">
    <source>
        <dbReference type="Google" id="ProtNLM"/>
    </source>
</evidence>
<dbReference type="EMBL" id="FNUS01000001">
    <property type="protein sequence ID" value="SEF48807.1"/>
    <property type="molecule type" value="Genomic_DNA"/>
</dbReference>
<protein>
    <recommendedName>
        <fullName evidence="4">GTP-binding protein</fullName>
    </recommendedName>
</protein>
<keyword evidence="3" id="KW-1185">Reference proteome</keyword>
<dbReference type="RefSeq" id="WP_103912182.1">
    <property type="nucleotide sequence ID" value="NZ_FNUS01000001.1"/>
</dbReference>
<evidence type="ECO:0000256" key="1">
    <source>
        <dbReference type="SAM" id="Phobius"/>
    </source>
</evidence>
<organism evidence="2 3">
    <name type="scientific">Halpernia humi</name>
    <dbReference type="NCBI Taxonomy" id="493375"/>
    <lineage>
        <taxon>Bacteria</taxon>
        <taxon>Pseudomonadati</taxon>
        <taxon>Bacteroidota</taxon>
        <taxon>Flavobacteriia</taxon>
        <taxon>Flavobacteriales</taxon>
        <taxon>Weeksellaceae</taxon>
        <taxon>Chryseobacterium group</taxon>
        <taxon>Halpernia</taxon>
    </lineage>
</organism>
<dbReference type="OrthoDB" id="1451346at2"/>
<feature type="transmembrane region" description="Helical" evidence="1">
    <location>
        <begin position="91"/>
        <end position="114"/>
    </location>
</feature>
<evidence type="ECO:0000313" key="2">
    <source>
        <dbReference type="EMBL" id="SEF48807.1"/>
    </source>
</evidence>
<keyword evidence="1" id="KW-0472">Membrane</keyword>
<feature type="transmembrane region" description="Helical" evidence="1">
    <location>
        <begin position="126"/>
        <end position="145"/>
    </location>
</feature>
<sequence length="179" mass="20856">MEQSTFDQIRSRPRFKLFTSIEKEEYTLLLKGFLKKNEHRFAGNINNETALITVKTKADNYWKPFLALRTEFDAEENKTCIRGVFGPSSAVWTFFMFLYFTFGICWMVCITLFFVAKQIKHDGFGWAFPTSMVFLGLIFLTYIAGRIGRKKGKEQMEELRNFAIESTLHLESKKINSAP</sequence>